<keyword evidence="2" id="KW-0813">Transport</keyword>
<dbReference type="STRING" id="36842.SAMN02194393_00562"/>
<dbReference type="PRINTS" id="PR00173">
    <property type="entry name" value="EDTRNSPORT"/>
</dbReference>
<gene>
    <name evidence="9" type="ORF">SAMN02194393_00562</name>
</gene>
<evidence type="ECO:0000313" key="10">
    <source>
        <dbReference type="Proteomes" id="UP000190285"/>
    </source>
</evidence>
<keyword evidence="5" id="KW-0769">Symport</keyword>
<dbReference type="Pfam" id="PF00375">
    <property type="entry name" value="SDF"/>
    <property type="match status" value="1"/>
</dbReference>
<dbReference type="InterPro" id="IPR018107">
    <property type="entry name" value="Na-dicarboxylate_symporter_CS"/>
</dbReference>
<name>A0A1T5IND5_9FIRM</name>
<keyword evidence="10" id="KW-1185">Reference proteome</keyword>
<dbReference type="PANTHER" id="PTHR42865">
    <property type="entry name" value="PROTON/GLUTAMATE-ASPARTATE SYMPORTER"/>
    <property type="match status" value="1"/>
</dbReference>
<feature type="transmembrane region" description="Helical" evidence="8">
    <location>
        <begin position="75"/>
        <end position="96"/>
    </location>
</feature>
<dbReference type="InterPro" id="IPR001991">
    <property type="entry name" value="Na-dicarboxylate_symporter"/>
</dbReference>
<dbReference type="SUPFAM" id="SSF118215">
    <property type="entry name" value="Proton glutamate symport protein"/>
    <property type="match status" value="1"/>
</dbReference>
<evidence type="ECO:0000256" key="7">
    <source>
        <dbReference type="ARBA" id="ARBA00023136"/>
    </source>
</evidence>
<evidence type="ECO:0000256" key="5">
    <source>
        <dbReference type="ARBA" id="ARBA00022847"/>
    </source>
</evidence>
<feature type="transmembrane region" description="Helical" evidence="8">
    <location>
        <begin position="206"/>
        <end position="231"/>
    </location>
</feature>
<feature type="transmembrane region" description="Helical" evidence="8">
    <location>
        <begin position="141"/>
        <end position="158"/>
    </location>
</feature>
<dbReference type="GO" id="GO:0015293">
    <property type="term" value="F:symporter activity"/>
    <property type="evidence" value="ECO:0007669"/>
    <property type="project" value="UniProtKB-KW"/>
</dbReference>
<evidence type="ECO:0000256" key="4">
    <source>
        <dbReference type="ARBA" id="ARBA00022692"/>
    </source>
</evidence>
<keyword evidence="4 8" id="KW-0812">Transmembrane</keyword>
<evidence type="ECO:0000256" key="3">
    <source>
        <dbReference type="ARBA" id="ARBA00022475"/>
    </source>
</evidence>
<keyword evidence="3" id="KW-1003">Cell membrane</keyword>
<dbReference type="GO" id="GO:0006835">
    <property type="term" value="P:dicarboxylic acid transport"/>
    <property type="evidence" value="ECO:0007669"/>
    <property type="project" value="TreeGrafter"/>
</dbReference>
<feature type="transmembrane region" description="Helical" evidence="8">
    <location>
        <begin position="289"/>
        <end position="310"/>
    </location>
</feature>
<sequence>MKKMQLSTKVFIGFALGILLGLIFKEKILIIKPLGDLFLRLIKMIVVPLVFFSIISGITSMGDIQKLKKVGTKTLLYYIVTTGIAGIIGIIVARTLKPGTGFVLDQVAKGSVEMKAIPKFSEVILNMVPINPFEALVKGDLMQVIIFSIFLGIGITLAGKKAEKFKNIFDAGSQTMYKVTNIVMEFSPIGVTALIASSVGEYGLKIFGPLGKFIIADYIAMITVILVLYSLMLKFIAKVSIKDFYRIMPKIWAVTASTTSSSGTLPVTIKVAEEDFGVKEELASFTLPLGATMNMNGAVGYLAVATIFVAQIYGIDMPIAQQAMLILMTTMIAVGAPGIPGGGIVLTVMLLGTMGLPADIMGLIAGIYRIIDMGHTSLNVTGDVVSTLCIARSENMFK</sequence>
<dbReference type="GO" id="GO:0005886">
    <property type="term" value="C:plasma membrane"/>
    <property type="evidence" value="ECO:0007669"/>
    <property type="project" value="UniProtKB-SubCell"/>
</dbReference>
<evidence type="ECO:0000313" key="9">
    <source>
        <dbReference type="EMBL" id="SKC40562.1"/>
    </source>
</evidence>
<dbReference type="Gene3D" id="1.10.3860.10">
    <property type="entry name" value="Sodium:dicarboxylate symporter"/>
    <property type="match status" value="1"/>
</dbReference>
<dbReference type="Proteomes" id="UP000190285">
    <property type="component" value="Unassembled WGS sequence"/>
</dbReference>
<organism evidence="9 10">
    <name type="scientific">Maledivibacter halophilus</name>
    <dbReference type="NCBI Taxonomy" id="36842"/>
    <lineage>
        <taxon>Bacteria</taxon>
        <taxon>Bacillati</taxon>
        <taxon>Bacillota</taxon>
        <taxon>Clostridia</taxon>
        <taxon>Peptostreptococcales</taxon>
        <taxon>Caminicellaceae</taxon>
        <taxon>Maledivibacter</taxon>
    </lineage>
</organism>
<dbReference type="InterPro" id="IPR036458">
    <property type="entry name" value="Na:dicarbo_symporter_sf"/>
</dbReference>
<dbReference type="AlphaFoldDB" id="A0A1T5IND5"/>
<evidence type="ECO:0000256" key="1">
    <source>
        <dbReference type="ARBA" id="ARBA00004651"/>
    </source>
</evidence>
<evidence type="ECO:0000256" key="8">
    <source>
        <dbReference type="SAM" id="Phobius"/>
    </source>
</evidence>
<reference evidence="9 10" key="1">
    <citation type="submission" date="2017-02" db="EMBL/GenBank/DDBJ databases">
        <authorList>
            <person name="Peterson S.W."/>
        </authorList>
    </citation>
    <scope>NUCLEOTIDE SEQUENCE [LARGE SCALE GENOMIC DNA]</scope>
    <source>
        <strain evidence="9 10">M1</strain>
    </source>
</reference>
<protein>
    <submittedName>
        <fullName evidence="9">Na+/H+-dicarboxylate symporter</fullName>
    </submittedName>
</protein>
<dbReference type="EMBL" id="FUZT01000001">
    <property type="protein sequence ID" value="SKC40562.1"/>
    <property type="molecule type" value="Genomic_DNA"/>
</dbReference>
<keyword evidence="6 8" id="KW-1133">Transmembrane helix</keyword>
<dbReference type="PANTHER" id="PTHR42865:SF7">
    <property type="entry name" value="PROTON_GLUTAMATE-ASPARTATE SYMPORTER"/>
    <property type="match status" value="1"/>
</dbReference>
<dbReference type="PROSITE" id="PS00713">
    <property type="entry name" value="NA_DICARBOXYL_SYMP_1"/>
    <property type="match status" value="1"/>
</dbReference>
<dbReference type="OrthoDB" id="9768885at2"/>
<feature type="transmembrane region" description="Helical" evidence="8">
    <location>
        <begin position="179"/>
        <end position="200"/>
    </location>
</feature>
<evidence type="ECO:0000256" key="2">
    <source>
        <dbReference type="ARBA" id="ARBA00022448"/>
    </source>
</evidence>
<feature type="transmembrane region" description="Helical" evidence="8">
    <location>
        <begin position="41"/>
        <end position="63"/>
    </location>
</feature>
<accession>A0A1T5IND5</accession>
<evidence type="ECO:0000256" key="6">
    <source>
        <dbReference type="ARBA" id="ARBA00022989"/>
    </source>
</evidence>
<comment type="subcellular location">
    <subcellularLocation>
        <location evidence="1">Cell membrane</location>
        <topology evidence="1">Multi-pass membrane protein</topology>
    </subcellularLocation>
</comment>
<keyword evidence="7 8" id="KW-0472">Membrane</keyword>
<proteinExistence type="predicted"/>